<proteinExistence type="predicted"/>
<evidence type="ECO:0000313" key="1">
    <source>
        <dbReference type="EMBL" id="KAF9493796.1"/>
    </source>
</evidence>
<gene>
    <name evidence="1" type="ORF">BDN71DRAFT_1432261</name>
</gene>
<sequence length="141" mass="15156">MPKNAAAVMALLATQHAHFNEDSKLILWKAPGSDETHYLVPTNMVTLNISPPEGEPDVTSATNIVCVQCGALNHIKDPKQYYAVMAGSQVGVVKGFDIGHSLIDYISGGVWQGFHTESLAVEHFQHGVRARTVCVIPTCSG</sequence>
<keyword evidence="2" id="KW-1185">Reference proteome</keyword>
<reference evidence="1" key="1">
    <citation type="submission" date="2020-11" db="EMBL/GenBank/DDBJ databases">
        <authorList>
            <consortium name="DOE Joint Genome Institute"/>
            <person name="Ahrendt S."/>
            <person name="Riley R."/>
            <person name="Andreopoulos W."/>
            <person name="Labutti K."/>
            <person name="Pangilinan J."/>
            <person name="Ruiz-Duenas F.J."/>
            <person name="Barrasa J.M."/>
            <person name="Sanchez-Garcia M."/>
            <person name="Camarero S."/>
            <person name="Miyauchi S."/>
            <person name="Serrano A."/>
            <person name="Linde D."/>
            <person name="Babiker R."/>
            <person name="Drula E."/>
            <person name="Ayuso-Fernandez I."/>
            <person name="Pacheco R."/>
            <person name="Padilla G."/>
            <person name="Ferreira P."/>
            <person name="Barriuso J."/>
            <person name="Kellner H."/>
            <person name="Castanera R."/>
            <person name="Alfaro M."/>
            <person name="Ramirez L."/>
            <person name="Pisabarro A.G."/>
            <person name="Kuo A."/>
            <person name="Tritt A."/>
            <person name="Lipzen A."/>
            <person name="He G."/>
            <person name="Yan M."/>
            <person name="Ng V."/>
            <person name="Cullen D."/>
            <person name="Martin F."/>
            <person name="Rosso M.-N."/>
            <person name="Henrissat B."/>
            <person name="Hibbett D."/>
            <person name="Martinez A.T."/>
            <person name="Grigoriev I.V."/>
        </authorList>
    </citation>
    <scope>NUCLEOTIDE SEQUENCE</scope>
    <source>
        <strain evidence="1">ATCC 90797</strain>
    </source>
</reference>
<accession>A0A9P5ZU94</accession>
<protein>
    <submittedName>
        <fullName evidence="1">Uncharacterized protein</fullName>
    </submittedName>
</protein>
<dbReference type="EMBL" id="MU154581">
    <property type="protein sequence ID" value="KAF9493796.1"/>
    <property type="molecule type" value="Genomic_DNA"/>
</dbReference>
<organism evidence="1 2">
    <name type="scientific">Pleurotus eryngii</name>
    <name type="common">Boletus of the steppes</name>
    <dbReference type="NCBI Taxonomy" id="5323"/>
    <lineage>
        <taxon>Eukaryota</taxon>
        <taxon>Fungi</taxon>
        <taxon>Dikarya</taxon>
        <taxon>Basidiomycota</taxon>
        <taxon>Agaricomycotina</taxon>
        <taxon>Agaricomycetes</taxon>
        <taxon>Agaricomycetidae</taxon>
        <taxon>Agaricales</taxon>
        <taxon>Pleurotineae</taxon>
        <taxon>Pleurotaceae</taxon>
        <taxon>Pleurotus</taxon>
    </lineage>
</organism>
<dbReference type="Proteomes" id="UP000807025">
    <property type="component" value="Unassembled WGS sequence"/>
</dbReference>
<comment type="caution">
    <text evidence="1">The sequence shown here is derived from an EMBL/GenBank/DDBJ whole genome shotgun (WGS) entry which is preliminary data.</text>
</comment>
<dbReference type="AlphaFoldDB" id="A0A9P5ZU94"/>
<evidence type="ECO:0000313" key="2">
    <source>
        <dbReference type="Proteomes" id="UP000807025"/>
    </source>
</evidence>
<name>A0A9P5ZU94_PLEER</name>
<dbReference type="OrthoDB" id="2825594at2759"/>